<dbReference type="EMBL" id="MT119360">
    <property type="protein sequence ID" value="QIQ66265.1"/>
    <property type="molecule type" value="Genomic_DNA"/>
</dbReference>
<name>A0A6G9LKV9_9CAUD</name>
<evidence type="ECO:0000313" key="1">
    <source>
        <dbReference type="EMBL" id="QIQ66265.1"/>
    </source>
</evidence>
<organism evidence="1 2">
    <name type="scientific">Enterococcus phage nattely</name>
    <dbReference type="NCBI Taxonomy" id="2719593"/>
    <lineage>
        <taxon>Viruses</taxon>
        <taxon>Duplodnaviria</taxon>
        <taxon>Heunggongvirae</taxon>
        <taxon>Uroviricota</taxon>
        <taxon>Caudoviricetes</taxon>
        <taxon>Andrewesvirinae</taxon>
        <taxon>Vipetofemvirus</taxon>
        <taxon>Vipetofemvirus nattely</taxon>
    </lineage>
</organism>
<proteinExistence type="predicted"/>
<sequence length="68" mass="7974">MTKKDKLENTIMMCIDLDTGQYFKRENTEIKTGVVEDLIIDLEKMTSQMIDLCRQLCEEEELKNEGLD</sequence>
<dbReference type="Proteomes" id="UP000501773">
    <property type="component" value="Segment"/>
</dbReference>
<reference evidence="2" key="1">
    <citation type="submission" date="2020-02" db="EMBL/GenBank/DDBJ databases">
        <authorList>
            <person name="Olsen N.S."/>
            <person name="Forero-Junco L."/>
            <person name="Kot W."/>
            <person name="Hansen L.H."/>
        </authorList>
    </citation>
    <scope>NUCLEOTIDE SEQUENCE [LARGE SCALE GENOMIC DNA]</scope>
</reference>
<accession>A0A6G9LKV9</accession>
<keyword evidence="2" id="KW-1185">Reference proteome</keyword>
<protein>
    <submittedName>
        <fullName evidence="1">Uncharacterized protein</fullName>
    </submittedName>
</protein>
<evidence type="ECO:0000313" key="2">
    <source>
        <dbReference type="Proteomes" id="UP000501773"/>
    </source>
</evidence>
<gene>
    <name evidence="1" type="ORF">nattely_98</name>
</gene>